<dbReference type="PANTHER" id="PTHR32120">
    <property type="entry name" value="SMALL RIBOSOMAL SUBUNIT BIOGENESIS GTPASE RSGA"/>
    <property type="match status" value="1"/>
</dbReference>
<feature type="domain" description="CP-type G" evidence="12">
    <location>
        <begin position="79"/>
        <end position="237"/>
    </location>
</feature>
<keyword evidence="4 10" id="KW-0699">rRNA-binding</keyword>
<evidence type="ECO:0000256" key="6">
    <source>
        <dbReference type="ARBA" id="ARBA00022801"/>
    </source>
</evidence>
<dbReference type="AlphaFoldDB" id="A0A7Z7LHL5"/>
<dbReference type="InterPro" id="IPR004881">
    <property type="entry name" value="Ribosome_biogen_GTPase_RsgA"/>
</dbReference>
<dbReference type="EMBL" id="LS974202">
    <property type="protein sequence ID" value="SSC13882.1"/>
    <property type="molecule type" value="Genomic_DNA"/>
</dbReference>
<evidence type="ECO:0000256" key="5">
    <source>
        <dbReference type="ARBA" id="ARBA00022741"/>
    </source>
</evidence>
<dbReference type="PROSITE" id="PS51721">
    <property type="entry name" value="G_CP"/>
    <property type="match status" value="1"/>
</dbReference>
<keyword evidence="7 10" id="KW-0862">Zinc</keyword>
<dbReference type="InterPro" id="IPR012340">
    <property type="entry name" value="NA-bd_OB-fold"/>
</dbReference>
<evidence type="ECO:0000259" key="11">
    <source>
        <dbReference type="PROSITE" id="PS50936"/>
    </source>
</evidence>
<gene>
    <name evidence="10 13" type="primary">rsgA</name>
    <name evidence="13" type="ORF">MESINF_2442</name>
</gene>
<comment type="subcellular location">
    <subcellularLocation>
        <location evidence="10">Cytoplasm</location>
    </subcellularLocation>
</comment>
<dbReference type="Pfam" id="PF16745">
    <property type="entry name" value="RsgA_N"/>
    <property type="match status" value="1"/>
</dbReference>
<evidence type="ECO:0000259" key="12">
    <source>
        <dbReference type="PROSITE" id="PS51721"/>
    </source>
</evidence>
<keyword evidence="3 10" id="KW-0479">Metal-binding</keyword>
<keyword evidence="5 10" id="KW-0547">Nucleotide-binding</keyword>
<comment type="function">
    <text evidence="10">One of several proteins that assist in the late maturation steps of the functional core of the 30S ribosomal subunit. Helps release RbfA from mature subunits. May play a role in the assembly of ribosomal proteins into the subunit. Circularly permuted GTPase that catalyzes slow GTP hydrolysis, GTPase activity is stimulated by the 30S ribosomal subunit.</text>
</comment>
<evidence type="ECO:0000313" key="14">
    <source>
        <dbReference type="Proteomes" id="UP000250796"/>
    </source>
</evidence>
<dbReference type="Pfam" id="PF03193">
    <property type="entry name" value="RsgA_GTPase"/>
    <property type="match status" value="1"/>
</dbReference>
<evidence type="ECO:0000256" key="10">
    <source>
        <dbReference type="HAMAP-Rule" id="MF_01820"/>
    </source>
</evidence>
<evidence type="ECO:0000256" key="1">
    <source>
        <dbReference type="ARBA" id="ARBA00022490"/>
    </source>
</evidence>
<dbReference type="InterPro" id="IPR030378">
    <property type="entry name" value="G_CP_dom"/>
</dbReference>
<dbReference type="GO" id="GO:0005525">
    <property type="term" value="F:GTP binding"/>
    <property type="evidence" value="ECO:0007669"/>
    <property type="project" value="UniProtKB-UniRule"/>
</dbReference>
<feature type="binding site" evidence="10">
    <location>
        <position position="266"/>
    </location>
    <ligand>
        <name>Zn(2+)</name>
        <dbReference type="ChEBI" id="CHEBI:29105"/>
    </ligand>
</feature>
<feature type="binding site" evidence="10">
    <location>
        <position position="259"/>
    </location>
    <ligand>
        <name>Zn(2+)</name>
        <dbReference type="ChEBI" id="CHEBI:29105"/>
    </ligand>
</feature>
<feature type="binding site" evidence="10">
    <location>
        <position position="272"/>
    </location>
    <ligand>
        <name>Zn(2+)</name>
        <dbReference type="ChEBI" id="CHEBI:29105"/>
    </ligand>
</feature>
<keyword evidence="6 10" id="KW-0378">Hydrolase</keyword>
<evidence type="ECO:0000256" key="3">
    <source>
        <dbReference type="ARBA" id="ARBA00022723"/>
    </source>
</evidence>
<dbReference type="CDD" id="cd01854">
    <property type="entry name" value="YjeQ_EngC"/>
    <property type="match status" value="1"/>
</dbReference>
<dbReference type="NCBIfam" id="TIGR00157">
    <property type="entry name" value="ribosome small subunit-dependent GTPase A"/>
    <property type="match status" value="1"/>
</dbReference>
<sequence>MKGEVVNVQKGMYHVRSEDGDFFRCLLRGNLLKLEREEKSILAVGDEVLFERLQKDQGIITAIEERRSSLVRKGAGKKGRHLEQVIAANIDQLLVVVAVKDPPYKKSLIERYITSARSSGLDVIIAFNKADLGFSERTIEDSKVYSELGYTVKFTSALTGTGIDELAGLLRKKSTVLTGISGVGKSSLVNALLNCDLAKTGEVSLSTHKGKHTTTSSSVYYLPGGGKLIDVPGTREFAVSDTEGLDEAFDDITELSRDCRFNDCTHTVEPGCAVLKAVEEGRLEKRRLRNYLRIKQYE</sequence>
<keyword evidence="1 10" id="KW-0963">Cytoplasm</keyword>
<comment type="cofactor">
    <cofactor evidence="10">
        <name>Zn(2+)</name>
        <dbReference type="ChEBI" id="CHEBI:29105"/>
    </cofactor>
    <text evidence="10">Binds 1 zinc ion per subunit.</text>
</comment>
<dbReference type="EC" id="3.6.1.-" evidence="10"/>
<evidence type="ECO:0000256" key="9">
    <source>
        <dbReference type="ARBA" id="ARBA00023134"/>
    </source>
</evidence>
<dbReference type="Gene3D" id="2.40.50.140">
    <property type="entry name" value="Nucleic acid-binding proteins"/>
    <property type="match status" value="1"/>
</dbReference>
<organism evidence="13 14">
    <name type="scientific">Mesotoga infera</name>
    <dbReference type="NCBI Taxonomy" id="1236046"/>
    <lineage>
        <taxon>Bacteria</taxon>
        <taxon>Thermotogati</taxon>
        <taxon>Thermotogota</taxon>
        <taxon>Thermotogae</taxon>
        <taxon>Kosmotogales</taxon>
        <taxon>Kosmotogaceae</taxon>
        <taxon>Mesotoga</taxon>
    </lineage>
</organism>
<dbReference type="Gene3D" id="1.10.40.50">
    <property type="entry name" value="Probable gtpase engc, domain 3"/>
    <property type="match status" value="1"/>
</dbReference>
<dbReference type="PROSITE" id="PS50936">
    <property type="entry name" value="ENGC_GTPASE"/>
    <property type="match status" value="1"/>
</dbReference>
<keyword evidence="2 10" id="KW-0690">Ribosome biogenesis</keyword>
<evidence type="ECO:0000256" key="8">
    <source>
        <dbReference type="ARBA" id="ARBA00022884"/>
    </source>
</evidence>
<dbReference type="InterPro" id="IPR031944">
    <property type="entry name" value="RsgA_N"/>
</dbReference>
<protein>
    <recommendedName>
        <fullName evidence="10">Small ribosomal subunit biogenesis GTPase RsgA</fullName>
        <ecNumber evidence="10">3.6.1.-</ecNumber>
    </recommendedName>
</protein>
<dbReference type="GO" id="GO:0003924">
    <property type="term" value="F:GTPase activity"/>
    <property type="evidence" value="ECO:0007669"/>
    <property type="project" value="UniProtKB-UniRule"/>
</dbReference>
<dbReference type="GO" id="GO:0042274">
    <property type="term" value="P:ribosomal small subunit biogenesis"/>
    <property type="evidence" value="ECO:0007669"/>
    <property type="project" value="UniProtKB-UniRule"/>
</dbReference>
<keyword evidence="14" id="KW-1185">Reference proteome</keyword>
<comment type="similarity">
    <text evidence="10">Belongs to the TRAFAC class YlqF/YawG GTPase family. RsgA subfamily.</text>
</comment>
<keyword evidence="9 10" id="KW-0342">GTP-binding</keyword>
<dbReference type="InterPro" id="IPR027417">
    <property type="entry name" value="P-loop_NTPase"/>
</dbReference>
<evidence type="ECO:0000256" key="7">
    <source>
        <dbReference type="ARBA" id="ARBA00022833"/>
    </source>
</evidence>
<name>A0A7Z7LHL5_9BACT</name>
<dbReference type="GO" id="GO:0046872">
    <property type="term" value="F:metal ion binding"/>
    <property type="evidence" value="ECO:0007669"/>
    <property type="project" value="UniProtKB-KW"/>
</dbReference>
<dbReference type="InterPro" id="IPR010914">
    <property type="entry name" value="RsgA_GTPase_dom"/>
</dbReference>
<evidence type="ECO:0000256" key="4">
    <source>
        <dbReference type="ARBA" id="ARBA00022730"/>
    </source>
</evidence>
<dbReference type="Gene3D" id="3.40.50.300">
    <property type="entry name" value="P-loop containing nucleotide triphosphate hydrolases"/>
    <property type="match status" value="1"/>
</dbReference>
<feature type="binding site" evidence="10">
    <location>
        <position position="264"/>
    </location>
    <ligand>
        <name>Zn(2+)</name>
        <dbReference type="ChEBI" id="CHEBI:29105"/>
    </ligand>
</feature>
<dbReference type="SUPFAM" id="SSF50249">
    <property type="entry name" value="Nucleic acid-binding proteins"/>
    <property type="match status" value="1"/>
</dbReference>
<dbReference type="PANTHER" id="PTHR32120:SF11">
    <property type="entry name" value="SMALL RIBOSOMAL SUBUNIT BIOGENESIS GTPASE RSGA 1, MITOCHONDRIAL-RELATED"/>
    <property type="match status" value="1"/>
</dbReference>
<feature type="binding site" evidence="10">
    <location>
        <begin position="179"/>
        <end position="187"/>
    </location>
    <ligand>
        <name>GTP</name>
        <dbReference type="ChEBI" id="CHEBI:37565"/>
    </ligand>
</feature>
<dbReference type="Proteomes" id="UP000250796">
    <property type="component" value="Chromosome MESINF"/>
</dbReference>
<dbReference type="KEGG" id="minf:MESINF_2442"/>
<dbReference type="GO" id="GO:0019843">
    <property type="term" value="F:rRNA binding"/>
    <property type="evidence" value="ECO:0007669"/>
    <property type="project" value="UniProtKB-KW"/>
</dbReference>
<reference evidence="13 14" key="1">
    <citation type="submission" date="2017-01" db="EMBL/GenBank/DDBJ databases">
        <authorList>
            <person name="Erauso G."/>
        </authorList>
    </citation>
    <scope>NUCLEOTIDE SEQUENCE [LARGE SCALE GENOMIC DNA]</scope>
    <source>
        <strain evidence="13">MESINF1</strain>
    </source>
</reference>
<dbReference type="HAMAP" id="MF_01820">
    <property type="entry name" value="GTPase_RsgA"/>
    <property type="match status" value="1"/>
</dbReference>
<accession>A0A7Z7LHL5</accession>
<dbReference type="GO" id="GO:0005737">
    <property type="term" value="C:cytoplasm"/>
    <property type="evidence" value="ECO:0007669"/>
    <property type="project" value="UniProtKB-SubCell"/>
</dbReference>
<comment type="subunit">
    <text evidence="10">Monomer. Associates with 30S ribosomal subunit, binds 16S rRNA.</text>
</comment>
<feature type="domain" description="EngC GTPase" evidence="11">
    <location>
        <begin position="88"/>
        <end position="235"/>
    </location>
</feature>
<evidence type="ECO:0000313" key="13">
    <source>
        <dbReference type="EMBL" id="SSC13882.1"/>
    </source>
</evidence>
<evidence type="ECO:0000256" key="2">
    <source>
        <dbReference type="ARBA" id="ARBA00022517"/>
    </source>
</evidence>
<dbReference type="RefSeq" id="WP_169700036.1">
    <property type="nucleotide sequence ID" value="NZ_LS974202.1"/>
</dbReference>
<keyword evidence="8 10" id="KW-0694">RNA-binding</keyword>
<proteinExistence type="inferred from homology"/>
<feature type="binding site" evidence="10">
    <location>
        <begin position="128"/>
        <end position="131"/>
    </location>
    <ligand>
        <name>GTP</name>
        <dbReference type="ChEBI" id="CHEBI:37565"/>
    </ligand>
</feature>
<dbReference type="SUPFAM" id="SSF52540">
    <property type="entry name" value="P-loop containing nucleoside triphosphate hydrolases"/>
    <property type="match status" value="1"/>
</dbReference>